<reference evidence="2 3" key="1">
    <citation type="submission" date="2017-11" db="EMBL/GenBank/DDBJ databases">
        <title>De novo assembly and phasing of dikaryotic genomes from two isolates of Puccinia coronata f. sp. avenae, the causal agent of oat crown rust.</title>
        <authorList>
            <person name="Miller M.E."/>
            <person name="Zhang Y."/>
            <person name="Omidvar V."/>
            <person name="Sperschneider J."/>
            <person name="Schwessinger B."/>
            <person name="Raley C."/>
            <person name="Palmer J.M."/>
            <person name="Garnica D."/>
            <person name="Upadhyaya N."/>
            <person name="Rathjen J."/>
            <person name="Taylor J.M."/>
            <person name="Park R.F."/>
            <person name="Dodds P.N."/>
            <person name="Hirsch C.D."/>
            <person name="Kianian S.F."/>
            <person name="Figueroa M."/>
        </authorList>
    </citation>
    <scope>NUCLEOTIDE SEQUENCE [LARGE SCALE GENOMIC DNA]</scope>
    <source>
        <strain evidence="2">12NC29</strain>
    </source>
</reference>
<sequence length="285" mass="31894">MGPQKSPRVVKPKSTATLQTKSRTKDILGSSRPPNRQSPLPQACIEAAYAQQAEDSAATDKKEEMLALALLNKSLGKQDQADTFFRIYEKMLDSSTSISTCAVPSKRGNEALSSSNGEKKSCGPLFDPEKCNRSTNLGFTQYFNRNIREMLGPIPLMIFDQKWQAAALAYQTEKRPTHLESSGKKSGCYHGYPYPSKWSLNAGEWEQLYRAFDHTLREVYNFGVFCNWLAMHKRHVESLLNEKCFMVALRPGTKRSTGDGSSINNQNNKSIKRLVPCTSGARQPN</sequence>
<organism evidence="2 3">
    <name type="scientific">Puccinia coronata f. sp. avenae</name>
    <dbReference type="NCBI Taxonomy" id="200324"/>
    <lineage>
        <taxon>Eukaryota</taxon>
        <taxon>Fungi</taxon>
        <taxon>Dikarya</taxon>
        <taxon>Basidiomycota</taxon>
        <taxon>Pucciniomycotina</taxon>
        <taxon>Pucciniomycetes</taxon>
        <taxon>Pucciniales</taxon>
        <taxon>Pucciniaceae</taxon>
        <taxon>Puccinia</taxon>
    </lineage>
</organism>
<dbReference type="EMBL" id="PGCJ01000366">
    <property type="protein sequence ID" value="PLW30780.1"/>
    <property type="molecule type" value="Genomic_DNA"/>
</dbReference>
<evidence type="ECO:0000256" key="1">
    <source>
        <dbReference type="SAM" id="MobiDB-lite"/>
    </source>
</evidence>
<evidence type="ECO:0000313" key="2">
    <source>
        <dbReference type="EMBL" id="PLW30780.1"/>
    </source>
</evidence>
<accession>A0A2N5TZ60</accession>
<comment type="caution">
    <text evidence="2">The sequence shown here is derived from an EMBL/GenBank/DDBJ whole genome shotgun (WGS) entry which is preliminary data.</text>
</comment>
<gene>
    <name evidence="2" type="ORF">PCANC_23881</name>
</gene>
<feature type="region of interest" description="Disordered" evidence="1">
    <location>
        <begin position="1"/>
        <end position="41"/>
    </location>
</feature>
<name>A0A2N5TZ60_9BASI</name>
<dbReference type="Proteomes" id="UP000235388">
    <property type="component" value="Unassembled WGS sequence"/>
</dbReference>
<dbReference type="AlphaFoldDB" id="A0A2N5TZ60"/>
<proteinExistence type="predicted"/>
<keyword evidence="3" id="KW-1185">Reference proteome</keyword>
<protein>
    <submittedName>
        <fullName evidence="2">Uncharacterized protein</fullName>
    </submittedName>
</protein>
<evidence type="ECO:0000313" key="3">
    <source>
        <dbReference type="Proteomes" id="UP000235388"/>
    </source>
</evidence>